<gene>
    <name evidence="2" type="ORF">DFH08DRAFT_117493</name>
</gene>
<sequence length="449" mass="50172">MYPQSFPRDPLRREVDSAPFYHANNTASTSSSGPIFQPRPVRPIPGTLAWGVDRRALQESRIAPQEDETYVDGATYFPGADNSLGLFSTDPKYSAVAGSSIVCHPRFLPPTPPAGLEIEDYEIEGGWSFDVSGRTQYVPHGGIMTVDEDEENLHVLADDSRPFELPPDVTPPPRPNQRPIELIPFSDLNRLLGYEDSTRMGPSPESHDLSDTTRLPLIDRRPLGDESNMAIGPAPPRLHDVSSNDPCNTTRTTCPSPTIPTLSQELESVQKALASITTASLDIVSLHATFGALPSSIVAADRALCDRVGKTIHAVQEAVRRHRAVPAEQWWLRSASCRRKYDHRLMSLQRTLSRFHALCSVSPRVNHIHKLRKLLEQHEAKLADLAAKFNGMFDRLHERHLNTVLAGMCADIQRRVAARKEERKTARAARQYQYAFYRQGRRPSMVEVL</sequence>
<feature type="region of interest" description="Disordered" evidence="1">
    <location>
        <begin position="160"/>
        <end position="180"/>
    </location>
</feature>
<feature type="compositionally biased region" description="Polar residues" evidence="1">
    <location>
        <begin position="243"/>
        <end position="258"/>
    </location>
</feature>
<evidence type="ECO:0000256" key="1">
    <source>
        <dbReference type="SAM" id="MobiDB-lite"/>
    </source>
</evidence>
<comment type="caution">
    <text evidence="2">The sequence shown here is derived from an EMBL/GenBank/DDBJ whole genome shotgun (WGS) entry which is preliminary data.</text>
</comment>
<dbReference type="AlphaFoldDB" id="A0AAD7A7W1"/>
<protein>
    <submittedName>
        <fullName evidence="2">Uncharacterized protein</fullName>
    </submittedName>
</protein>
<name>A0AAD7A7W1_9AGAR</name>
<organism evidence="2 3">
    <name type="scientific">Mycena albidolilacea</name>
    <dbReference type="NCBI Taxonomy" id="1033008"/>
    <lineage>
        <taxon>Eukaryota</taxon>
        <taxon>Fungi</taxon>
        <taxon>Dikarya</taxon>
        <taxon>Basidiomycota</taxon>
        <taxon>Agaricomycotina</taxon>
        <taxon>Agaricomycetes</taxon>
        <taxon>Agaricomycetidae</taxon>
        <taxon>Agaricales</taxon>
        <taxon>Marasmiineae</taxon>
        <taxon>Mycenaceae</taxon>
        <taxon>Mycena</taxon>
    </lineage>
</organism>
<evidence type="ECO:0000313" key="2">
    <source>
        <dbReference type="EMBL" id="KAJ7350819.1"/>
    </source>
</evidence>
<proteinExistence type="predicted"/>
<dbReference type="Proteomes" id="UP001218218">
    <property type="component" value="Unassembled WGS sequence"/>
</dbReference>
<feature type="compositionally biased region" description="Polar residues" evidence="1">
    <location>
        <begin position="23"/>
        <end position="34"/>
    </location>
</feature>
<feature type="region of interest" description="Disordered" evidence="1">
    <location>
        <begin position="233"/>
        <end position="258"/>
    </location>
</feature>
<feature type="compositionally biased region" description="Pro residues" evidence="1">
    <location>
        <begin position="164"/>
        <end position="176"/>
    </location>
</feature>
<feature type="region of interest" description="Disordered" evidence="1">
    <location>
        <begin position="1"/>
        <end position="38"/>
    </location>
</feature>
<reference evidence="2" key="1">
    <citation type="submission" date="2023-03" db="EMBL/GenBank/DDBJ databases">
        <title>Massive genome expansion in bonnet fungi (Mycena s.s.) driven by repeated elements and novel gene families across ecological guilds.</title>
        <authorList>
            <consortium name="Lawrence Berkeley National Laboratory"/>
            <person name="Harder C.B."/>
            <person name="Miyauchi S."/>
            <person name="Viragh M."/>
            <person name="Kuo A."/>
            <person name="Thoen E."/>
            <person name="Andreopoulos B."/>
            <person name="Lu D."/>
            <person name="Skrede I."/>
            <person name="Drula E."/>
            <person name="Henrissat B."/>
            <person name="Morin E."/>
            <person name="Kohler A."/>
            <person name="Barry K."/>
            <person name="LaButti K."/>
            <person name="Morin E."/>
            <person name="Salamov A."/>
            <person name="Lipzen A."/>
            <person name="Mereny Z."/>
            <person name="Hegedus B."/>
            <person name="Baldrian P."/>
            <person name="Stursova M."/>
            <person name="Weitz H."/>
            <person name="Taylor A."/>
            <person name="Grigoriev I.V."/>
            <person name="Nagy L.G."/>
            <person name="Martin F."/>
            <person name="Kauserud H."/>
        </authorList>
    </citation>
    <scope>NUCLEOTIDE SEQUENCE</scope>
    <source>
        <strain evidence="2">CBHHK002</strain>
    </source>
</reference>
<evidence type="ECO:0000313" key="3">
    <source>
        <dbReference type="Proteomes" id="UP001218218"/>
    </source>
</evidence>
<dbReference type="EMBL" id="JARIHO010000014">
    <property type="protein sequence ID" value="KAJ7350819.1"/>
    <property type="molecule type" value="Genomic_DNA"/>
</dbReference>
<accession>A0AAD7A7W1</accession>
<keyword evidence="3" id="KW-1185">Reference proteome</keyword>